<dbReference type="InterPro" id="IPR009057">
    <property type="entry name" value="Homeodomain-like_sf"/>
</dbReference>
<gene>
    <name evidence="6" type="ORF">FHP06_09500</name>
</gene>
<comment type="caution">
    <text evidence="6">The sequence shown here is derived from an EMBL/GenBank/DDBJ whole genome shotgun (WGS) entry which is preliminary data.</text>
</comment>
<dbReference type="InterPro" id="IPR036271">
    <property type="entry name" value="Tet_transcr_reg_TetR-rel_C_sf"/>
</dbReference>
<evidence type="ECO:0000256" key="1">
    <source>
        <dbReference type="ARBA" id="ARBA00023015"/>
    </source>
</evidence>
<evidence type="ECO:0000313" key="7">
    <source>
        <dbReference type="Proteomes" id="UP000321571"/>
    </source>
</evidence>
<name>A0A5C8NHK3_9ACTN</name>
<dbReference type="GO" id="GO:0000976">
    <property type="term" value="F:transcription cis-regulatory region binding"/>
    <property type="evidence" value="ECO:0007669"/>
    <property type="project" value="TreeGrafter"/>
</dbReference>
<dbReference type="SUPFAM" id="SSF46689">
    <property type="entry name" value="Homeodomain-like"/>
    <property type="match status" value="1"/>
</dbReference>
<dbReference type="OrthoDB" id="3382616at2"/>
<keyword evidence="7" id="KW-1185">Reference proteome</keyword>
<dbReference type="InterPro" id="IPR050109">
    <property type="entry name" value="HTH-type_TetR-like_transc_reg"/>
</dbReference>
<dbReference type="Gene3D" id="1.10.357.10">
    <property type="entry name" value="Tetracycline Repressor, domain 2"/>
    <property type="match status" value="1"/>
</dbReference>
<dbReference type="AlphaFoldDB" id="A0A5C8NHK3"/>
<sequence length="194" mass="21028">MTHEIARPRAQRVDARTNAQRIIDVAAVELAAGRSPSLEEIAAKAELGVATLYRHFPNRESLVAAATHAVFEEEIVPRLDAAQMIGSPRETLIDITLRIADLADGDGLSLTAELADDLLASYREPFGVLLRAAKAQGEIREDLEVEDIPHVLGMLVVGLSKPGMTHALRTRYLTLMFDALRPGHPGTLPPGDMP</sequence>
<evidence type="ECO:0000256" key="2">
    <source>
        <dbReference type="ARBA" id="ARBA00023125"/>
    </source>
</evidence>
<feature type="domain" description="HTH tetR-type" evidence="5">
    <location>
        <begin position="16"/>
        <end position="74"/>
    </location>
</feature>
<keyword evidence="1" id="KW-0805">Transcription regulation</keyword>
<dbReference type="SUPFAM" id="SSF48498">
    <property type="entry name" value="Tetracyclin repressor-like, C-terminal domain"/>
    <property type="match status" value="1"/>
</dbReference>
<reference evidence="6 7" key="1">
    <citation type="submission" date="2019-06" db="EMBL/GenBank/DDBJ databases">
        <title>Aeromicrobium sp. nov., isolated from a maize field.</title>
        <authorList>
            <person name="Lin S.-Y."/>
            <person name="Tsai C.-F."/>
            <person name="Young C.-C."/>
        </authorList>
    </citation>
    <scope>NUCLEOTIDE SEQUENCE [LARGE SCALE GENOMIC DNA]</scope>
    <source>
        <strain evidence="6 7">CC-CFT486</strain>
    </source>
</reference>
<feature type="DNA-binding region" description="H-T-H motif" evidence="4">
    <location>
        <begin position="37"/>
        <end position="56"/>
    </location>
</feature>
<dbReference type="RefSeq" id="WP_147686158.1">
    <property type="nucleotide sequence ID" value="NZ_VDUX01000004.1"/>
</dbReference>
<keyword evidence="2 4" id="KW-0238">DNA-binding</keyword>
<evidence type="ECO:0000259" key="5">
    <source>
        <dbReference type="PROSITE" id="PS50977"/>
    </source>
</evidence>
<evidence type="ECO:0000313" key="6">
    <source>
        <dbReference type="EMBL" id="TXL60660.1"/>
    </source>
</evidence>
<proteinExistence type="predicted"/>
<evidence type="ECO:0000256" key="3">
    <source>
        <dbReference type="ARBA" id="ARBA00023163"/>
    </source>
</evidence>
<dbReference type="InterPro" id="IPR001647">
    <property type="entry name" value="HTH_TetR"/>
</dbReference>
<dbReference type="Proteomes" id="UP000321571">
    <property type="component" value="Unassembled WGS sequence"/>
</dbReference>
<dbReference type="Pfam" id="PF00440">
    <property type="entry name" value="TetR_N"/>
    <property type="match status" value="1"/>
</dbReference>
<dbReference type="PANTHER" id="PTHR30055:SF234">
    <property type="entry name" value="HTH-TYPE TRANSCRIPTIONAL REGULATOR BETI"/>
    <property type="match status" value="1"/>
</dbReference>
<evidence type="ECO:0000256" key="4">
    <source>
        <dbReference type="PROSITE-ProRule" id="PRU00335"/>
    </source>
</evidence>
<accession>A0A5C8NHK3</accession>
<organism evidence="6 7">
    <name type="scientific">Aeromicrobium terrae</name>
    <dbReference type="NCBI Taxonomy" id="2498846"/>
    <lineage>
        <taxon>Bacteria</taxon>
        <taxon>Bacillati</taxon>
        <taxon>Actinomycetota</taxon>
        <taxon>Actinomycetes</taxon>
        <taxon>Propionibacteriales</taxon>
        <taxon>Nocardioidaceae</taxon>
        <taxon>Aeromicrobium</taxon>
    </lineage>
</organism>
<protein>
    <submittedName>
        <fullName evidence="6">TetR/AcrR family transcriptional regulator</fullName>
    </submittedName>
</protein>
<dbReference type="GO" id="GO:0003700">
    <property type="term" value="F:DNA-binding transcription factor activity"/>
    <property type="evidence" value="ECO:0007669"/>
    <property type="project" value="TreeGrafter"/>
</dbReference>
<keyword evidence="3" id="KW-0804">Transcription</keyword>
<dbReference type="PROSITE" id="PS50977">
    <property type="entry name" value="HTH_TETR_2"/>
    <property type="match status" value="1"/>
</dbReference>
<dbReference type="PANTHER" id="PTHR30055">
    <property type="entry name" value="HTH-TYPE TRANSCRIPTIONAL REGULATOR RUTR"/>
    <property type="match status" value="1"/>
</dbReference>
<dbReference type="EMBL" id="VDUX01000004">
    <property type="protein sequence ID" value="TXL60660.1"/>
    <property type="molecule type" value="Genomic_DNA"/>
</dbReference>